<comment type="caution">
    <text evidence="3">The sequence shown here is derived from an EMBL/GenBank/DDBJ whole genome shotgun (WGS) entry which is preliminary data.</text>
</comment>
<proteinExistence type="predicted"/>
<dbReference type="PROSITE" id="PS50005">
    <property type="entry name" value="TPR"/>
    <property type="match status" value="1"/>
</dbReference>
<reference evidence="4" key="1">
    <citation type="journal article" date="2019" name="Int. J. Syst. Evol. Microbiol.">
        <title>The Global Catalogue of Microorganisms (GCM) 10K type strain sequencing project: providing services to taxonomists for standard genome sequencing and annotation.</title>
        <authorList>
            <consortium name="The Broad Institute Genomics Platform"/>
            <consortium name="The Broad Institute Genome Sequencing Center for Infectious Disease"/>
            <person name="Wu L."/>
            <person name="Ma J."/>
        </authorList>
    </citation>
    <scope>NUCLEOTIDE SEQUENCE [LARGE SCALE GENOMIC DNA]</scope>
    <source>
        <strain evidence="4">JCM 17130</strain>
    </source>
</reference>
<gene>
    <name evidence="3" type="ORF">ACFPME_02090</name>
</gene>
<name>A0ABW0JGY6_9GAMM</name>
<evidence type="ECO:0000259" key="2">
    <source>
        <dbReference type="Pfam" id="PF13226"/>
    </source>
</evidence>
<evidence type="ECO:0000256" key="1">
    <source>
        <dbReference type="PROSITE-ProRule" id="PRU00339"/>
    </source>
</evidence>
<accession>A0ABW0JGY6</accession>
<dbReference type="Proteomes" id="UP001596013">
    <property type="component" value="Unassembled WGS sequence"/>
</dbReference>
<dbReference type="RefSeq" id="WP_377301529.1">
    <property type="nucleotide sequence ID" value="NZ_JBHSMK010000002.1"/>
</dbReference>
<dbReference type="InterPro" id="IPR025115">
    <property type="entry name" value="DUF4034"/>
</dbReference>
<dbReference type="EMBL" id="JBHSMK010000002">
    <property type="protein sequence ID" value="MFC5435329.1"/>
    <property type="molecule type" value="Genomic_DNA"/>
</dbReference>
<dbReference type="Pfam" id="PF13226">
    <property type="entry name" value="DUF4034"/>
    <property type="match status" value="1"/>
</dbReference>
<feature type="repeat" description="TPR" evidence="1">
    <location>
        <begin position="408"/>
        <end position="441"/>
    </location>
</feature>
<evidence type="ECO:0000313" key="4">
    <source>
        <dbReference type="Proteomes" id="UP001596013"/>
    </source>
</evidence>
<sequence>MNALQRGLLVGAIVLLGVGEGAWFIHSARAQIRQQGEFLAAHQPAPHTLPPSHTFTRDQVYAFMAAAKKAEAIADPLQRCLAYPDPPDSHWSRDAVVAYCHYRLLPLLTFAQAQSLIQQGRSGELDRRLAAALHEQQTQPDSRGLLDRIYQEAFQNGSFDIRPTLDAWKHDSPHSAFAFAASGMAYVAMAADARGAGYMKDTPQDNVDAMHKLLAQADSDLRRAIALDPRLTPAYIALINAGGLGFGRAYTDTAIRSALAVAPDDYAIRGVAMWTLEPKWGGSLDAMDRFAAQAQAYTRTNPLMRLMLSERPYYQVDNCDCTQDIELAAYPAALDQLASITYLENAGLAADNNRNMAVPGIYLSEARRFASESDDVRIHRVSALVDFDEAAWAVADMSRLLAASPRQADALRARAYAYEMQPDYAHAEQDFRALLAIDPRDARALSQLGDLFVNWVHDWDKGWAVADQLTREQPDNPYGWLLRADIQQRQPRAGLDVTADYLASHFGNDPQLAKIVVRLRAAVALRKHTGIDARATSPAR</sequence>
<dbReference type="Gene3D" id="1.25.40.10">
    <property type="entry name" value="Tetratricopeptide repeat domain"/>
    <property type="match status" value="1"/>
</dbReference>
<keyword evidence="4" id="KW-1185">Reference proteome</keyword>
<dbReference type="InterPro" id="IPR019734">
    <property type="entry name" value="TPR_rpt"/>
</dbReference>
<organism evidence="3 4">
    <name type="scientific">Rhodanobacter umsongensis</name>
    <dbReference type="NCBI Taxonomy" id="633153"/>
    <lineage>
        <taxon>Bacteria</taxon>
        <taxon>Pseudomonadati</taxon>
        <taxon>Pseudomonadota</taxon>
        <taxon>Gammaproteobacteria</taxon>
        <taxon>Lysobacterales</taxon>
        <taxon>Rhodanobacteraceae</taxon>
        <taxon>Rhodanobacter</taxon>
    </lineage>
</organism>
<dbReference type="SUPFAM" id="SSF48452">
    <property type="entry name" value="TPR-like"/>
    <property type="match status" value="1"/>
</dbReference>
<protein>
    <submittedName>
        <fullName evidence="3">DUF4034 domain-containing protein</fullName>
    </submittedName>
</protein>
<feature type="domain" description="DUF4034" evidence="2">
    <location>
        <begin position="111"/>
        <end position="240"/>
    </location>
</feature>
<keyword evidence="1" id="KW-0802">TPR repeat</keyword>
<evidence type="ECO:0000313" key="3">
    <source>
        <dbReference type="EMBL" id="MFC5435329.1"/>
    </source>
</evidence>
<dbReference type="InterPro" id="IPR011990">
    <property type="entry name" value="TPR-like_helical_dom_sf"/>
</dbReference>